<reference evidence="1" key="1">
    <citation type="submission" date="2018-05" db="EMBL/GenBank/DDBJ databases">
        <title>Draft genome of Mucuna pruriens seed.</title>
        <authorList>
            <person name="Nnadi N.E."/>
            <person name="Vos R."/>
            <person name="Hasami M.H."/>
            <person name="Devisetty U.K."/>
            <person name="Aguiy J.C."/>
        </authorList>
    </citation>
    <scope>NUCLEOTIDE SEQUENCE [LARGE SCALE GENOMIC DNA]</scope>
    <source>
        <strain evidence="1">JCA_2017</strain>
    </source>
</reference>
<gene>
    <name evidence="1" type="ORF">CR513_27612</name>
</gene>
<comment type="caution">
    <text evidence="1">The sequence shown here is derived from an EMBL/GenBank/DDBJ whole genome shotgun (WGS) entry which is preliminary data.</text>
</comment>
<accession>A0A371GIZ4</accession>
<dbReference type="EMBL" id="QJKJ01005382">
    <property type="protein sequence ID" value="RDX90515.1"/>
    <property type="molecule type" value="Genomic_DNA"/>
</dbReference>
<sequence>MLCISYKIVCTPMNVGLEVEAQFFSNQQWQIHYVCKMIHLHHAQVTPVLEHDSIDYFWSKWLLPAPAFVKSNILSITTKGVGGLIHDNIGRWVVGFSHSCRIVNLLLTKLAMKEDLAFCWGQ</sequence>
<name>A0A371GIZ4_MUCPR</name>
<protein>
    <submittedName>
        <fullName evidence="1">Uncharacterized protein</fullName>
    </submittedName>
</protein>
<dbReference type="Proteomes" id="UP000257109">
    <property type="component" value="Unassembled WGS sequence"/>
</dbReference>
<keyword evidence="2" id="KW-1185">Reference proteome</keyword>
<evidence type="ECO:0000313" key="1">
    <source>
        <dbReference type="EMBL" id="RDX90515.1"/>
    </source>
</evidence>
<feature type="non-terminal residue" evidence="1">
    <location>
        <position position="1"/>
    </location>
</feature>
<proteinExistence type="predicted"/>
<evidence type="ECO:0000313" key="2">
    <source>
        <dbReference type="Proteomes" id="UP000257109"/>
    </source>
</evidence>
<dbReference type="AlphaFoldDB" id="A0A371GIZ4"/>
<organism evidence="1 2">
    <name type="scientific">Mucuna pruriens</name>
    <name type="common">Velvet bean</name>
    <name type="synonym">Dolichos pruriens</name>
    <dbReference type="NCBI Taxonomy" id="157652"/>
    <lineage>
        <taxon>Eukaryota</taxon>
        <taxon>Viridiplantae</taxon>
        <taxon>Streptophyta</taxon>
        <taxon>Embryophyta</taxon>
        <taxon>Tracheophyta</taxon>
        <taxon>Spermatophyta</taxon>
        <taxon>Magnoliopsida</taxon>
        <taxon>eudicotyledons</taxon>
        <taxon>Gunneridae</taxon>
        <taxon>Pentapetalae</taxon>
        <taxon>rosids</taxon>
        <taxon>fabids</taxon>
        <taxon>Fabales</taxon>
        <taxon>Fabaceae</taxon>
        <taxon>Papilionoideae</taxon>
        <taxon>50 kb inversion clade</taxon>
        <taxon>NPAAA clade</taxon>
        <taxon>indigoferoid/millettioid clade</taxon>
        <taxon>Phaseoleae</taxon>
        <taxon>Mucuna</taxon>
    </lineage>
</organism>